<dbReference type="EMBL" id="JBJJXI010000034">
    <property type="protein sequence ID" value="KAL3402611.1"/>
    <property type="molecule type" value="Genomic_DNA"/>
</dbReference>
<name>A0ABD2XD56_9HYME</name>
<dbReference type="Proteomes" id="UP001627154">
    <property type="component" value="Unassembled WGS sequence"/>
</dbReference>
<sequence>MANHRRQRYRAEWENDIQFRDWLRPFEGDEYRAYCVYCERDFWATPRNCEIHAESERHIGIVNDMNGVIDEDQRIGAKVNAAIIKLTAVFTEHYLAFFLANHLITVVKDISADDDCQKIW</sequence>
<keyword evidence="2" id="KW-1185">Reference proteome</keyword>
<organism evidence="1 2">
    <name type="scientific">Trichogramma kaykai</name>
    <dbReference type="NCBI Taxonomy" id="54128"/>
    <lineage>
        <taxon>Eukaryota</taxon>
        <taxon>Metazoa</taxon>
        <taxon>Ecdysozoa</taxon>
        <taxon>Arthropoda</taxon>
        <taxon>Hexapoda</taxon>
        <taxon>Insecta</taxon>
        <taxon>Pterygota</taxon>
        <taxon>Neoptera</taxon>
        <taxon>Endopterygota</taxon>
        <taxon>Hymenoptera</taxon>
        <taxon>Apocrita</taxon>
        <taxon>Proctotrupomorpha</taxon>
        <taxon>Chalcidoidea</taxon>
        <taxon>Trichogrammatidae</taxon>
        <taxon>Trichogramma</taxon>
    </lineage>
</organism>
<gene>
    <name evidence="1" type="ORF">TKK_004543</name>
</gene>
<protein>
    <submittedName>
        <fullName evidence="1">Uncharacterized protein</fullName>
    </submittedName>
</protein>
<evidence type="ECO:0000313" key="2">
    <source>
        <dbReference type="Proteomes" id="UP001627154"/>
    </source>
</evidence>
<comment type="caution">
    <text evidence="1">The sequence shown here is derived from an EMBL/GenBank/DDBJ whole genome shotgun (WGS) entry which is preliminary data.</text>
</comment>
<reference evidence="1 2" key="1">
    <citation type="journal article" date="2024" name="bioRxiv">
        <title>A reference genome for Trichogramma kaykai: A tiny desert-dwelling parasitoid wasp with competing sex-ratio distorters.</title>
        <authorList>
            <person name="Culotta J."/>
            <person name="Lindsey A.R."/>
        </authorList>
    </citation>
    <scope>NUCLEOTIDE SEQUENCE [LARGE SCALE GENOMIC DNA]</scope>
    <source>
        <strain evidence="1 2">KSX58</strain>
    </source>
</reference>
<dbReference type="AlphaFoldDB" id="A0ABD2XD56"/>
<proteinExistence type="predicted"/>
<evidence type="ECO:0000313" key="1">
    <source>
        <dbReference type="EMBL" id="KAL3402611.1"/>
    </source>
</evidence>
<accession>A0ABD2XD56</accession>